<dbReference type="Proteomes" id="UP000077266">
    <property type="component" value="Unassembled WGS sequence"/>
</dbReference>
<feature type="region of interest" description="Disordered" evidence="1">
    <location>
        <begin position="87"/>
        <end position="183"/>
    </location>
</feature>
<feature type="compositionally biased region" description="Basic and acidic residues" evidence="1">
    <location>
        <begin position="517"/>
        <end position="527"/>
    </location>
</feature>
<feature type="compositionally biased region" description="Low complexity" evidence="1">
    <location>
        <begin position="391"/>
        <end position="403"/>
    </location>
</feature>
<dbReference type="AlphaFoldDB" id="A0A165FC63"/>
<dbReference type="OrthoDB" id="2930792at2759"/>
<evidence type="ECO:0000313" key="3">
    <source>
        <dbReference type="Proteomes" id="UP000077266"/>
    </source>
</evidence>
<gene>
    <name evidence="2" type="ORF">EXIGLDRAFT_722404</name>
</gene>
<feature type="compositionally biased region" description="Low complexity" evidence="1">
    <location>
        <begin position="166"/>
        <end position="178"/>
    </location>
</feature>
<feature type="region of interest" description="Disordered" evidence="1">
    <location>
        <begin position="377"/>
        <end position="412"/>
    </location>
</feature>
<reference evidence="2 3" key="1">
    <citation type="journal article" date="2016" name="Mol. Biol. Evol.">
        <title>Comparative Genomics of Early-Diverging Mushroom-Forming Fungi Provides Insights into the Origins of Lignocellulose Decay Capabilities.</title>
        <authorList>
            <person name="Nagy L.G."/>
            <person name="Riley R."/>
            <person name="Tritt A."/>
            <person name="Adam C."/>
            <person name="Daum C."/>
            <person name="Floudas D."/>
            <person name="Sun H."/>
            <person name="Yadav J.S."/>
            <person name="Pangilinan J."/>
            <person name="Larsson K.H."/>
            <person name="Matsuura K."/>
            <person name="Barry K."/>
            <person name="Labutti K."/>
            <person name="Kuo R."/>
            <person name="Ohm R.A."/>
            <person name="Bhattacharya S.S."/>
            <person name="Shirouzu T."/>
            <person name="Yoshinaga Y."/>
            <person name="Martin F.M."/>
            <person name="Grigoriev I.V."/>
            <person name="Hibbett D.S."/>
        </authorList>
    </citation>
    <scope>NUCLEOTIDE SEQUENCE [LARGE SCALE GENOMIC DNA]</scope>
    <source>
        <strain evidence="2 3">HHB12029</strain>
    </source>
</reference>
<feature type="compositionally biased region" description="Low complexity" evidence="1">
    <location>
        <begin position="148"/>
        <end position="159"/>
    </location>
</feature>
<dbReference type="InParanoid" id="A0A165FC63"/>
<feature type="compositionally biased region" description="Basic and acidic residues" evidence="1">
    <location>
        <begin position="573"/>
        <end position="583"/>
    </location>
</feature>
<keyword evidence="3" id="KW-1185">Reference proteome</keyword>
<feature type="region of interest" description="Disordered" evidence="1">
    <location>
        <begin position="486"/>
        <end position="586"/>
    </location>
</feature>
<protein>
    <submittedName>
        <fullName evidence="2">Uncharacterized protein</fullName>
    </submittedName>
</protein>
<evidence type="ECO:0000313" key="2">
    <source>
        <dbReference type="EMBL" id="KZV88754.1"/>
    </source>
</evidence>
<name>A0A165FC63_EXIGL</name>
<sequence>MSPALRSELGVAKDIRDMIDSLKRIEHDWAQRTIAAMLADQPETNAWLVGVTNDGEMEPPQDMDVDTEVDPEDDALVRPEDAIEHRFERDADSSIEDVGVHAHSVSRTQDETREASGAAAVSIAGTLPPAAPHEALRDSQSVAERSRAANAAKPKAPVASEPIPHPQQKSSSPSSTMPRKPRGAAVLAKLRAFPRSLVARLWGKVTGPPECLAMVVLENPTETENPIDDGTIVVLRVDPVASVSQIDDEQVRREVAVLKPCKALAFYTSGFGFDVSDRNGDLKVKGLFSLVGRGLPAAPLSCAAIPIAPSPSHPETGRHPVPTSPPFPLPGCYIHTMRQLNAAVRRIHKNAATGYALSAEDFRAARIALFNDAHSFDPPGNKATSEHADSDSQSSNENNNTDDPGPGNAVETADWKDIAPGLSQKDTSPRMTVHVELWLSLTESDELGTPEDVQATVTRLREIEKAWAKRQVVEILANRPATTAWLEGVTPHAEPERPADAAGSTREDDDLVLPEDAIEHRIERGDVPAEGAAATSTVSHGSSSRSPSQSHAAGHLPDAVTPELGASPVSHSRGKEHSAETKKARLSVAGRIRARVVKFVKRFQVKLGAKSA</sequence>
<proteinExistence type="predicted"/>
<dbReference type="EMBL" id="KV426091">
    <property type="protein sequence ID" value="KZV88754.1"/>
    <property type="molecule type" value="Genomic_DNA"/>
</dbReference>
<accession>A0A165FC63</accession>
<organism evidence="2 3">
    <name type="scientific">Exidia glandulosa HHB12029</name>
    <dbReference type="NCBI Taxonomy" id="1314781"/>
    <lineage>
        <taxon>Eukaryota</taxon>
        <taxon>Fungi</taxon>
        <taxon>Dikarya</taxon>
        <taxon>Basidiomycota</taxon>
        <taxon>Agaricomycotina</taxon>
        <taxon>Agaricomycetes</taxon>
        <taxon>Auriculariales</taxon>
        <taxon>Exidiaceae</taxon>
        <taxon>Exidia</taxon>
    </lineage>
</organism>
<evidence type="ECO:0000256" key="1">
    <source>
        <dbReference type="SAM" id="MobiDB-lite"/>
    </source>
</evidence>
<feature type="compositionally biased region" description="Low complexity" evidence="1">
    <location>
        <begin position="531"/>
        <end position="553"/>
    </location>
</feature>